<evidence type="ECO:0000256" key="5">
    <source>
        <dbReference type="ARBA" id="ARBA00023163"/>
    </source>
</evidence>
<gene>
    <name evidence="10" type="ORF">EWB00_007204</name>
</gene>
<comment type="subunit">
    <text evidence="7">Component of the Mediator complex.</text>
</comment>
<comment type="caution">
    <text evidence="10">The sequence shown here is derived from an EMBL/GenBank/DDBJ whole genome shotgun (WGS) entry which is preliminary data.</text>
</comment>
<name>A0A4Z2CVR9_SCHJA</name>
<comment type="function">
    <text evidence="7">Component of the Mediator complex, a coactivator involved in the regulated transcription of nearly all RNA polymerase II-dependent genes. Mediator functions as a bridge to convey information from gene-specific regulatory proteins to the basal RNA polymerase II transcription machinery. Mediator is recruited to promoters by direct interactions with regulatory proteins and serves as a scaffold for the assembly of a functional preinitiation complex with RNA polymerase II and the general transcription factors.</text>
</comment>
<evidence type="ECO:0000256" key="3">
    <source>
        <dbReference type="ARBA" id="ARBA00023015"/>
    </source>
</evidence>
<dbReference type="STRING" id="6182.A0A4Z2CVR9"/>
<dbReference type="EMBL" id="SKCS01000412">
    <property type="protein sequence ID" value="TNN08244.1"/>
    <property type="molecule type" value="Genomic_DNA"/>
</dbReference>
<dbReference type="Proteomes" id="UP000311919">
    <property type="component" value="Unassembled WGS sequence"/>
</dbReference>
<keyword evidence="6 7" id="KW-0539">Nucleus</keyword>
<organism evidence="10 11">
    <name type="scientific">Schistosoma japonicum</name>
    <name type="common">Blood fluke</name>
    <dbReference type="NCBI Taxonomy" id="6182"/>
    <lineage>
        <taxon>Eukaryota</taxon>
        <taxon>Metazoa</taxon>
        <taxon>Spiralia</taxon>
        <taxon>Lophotrochozoa</taxon>
        <taxon>Platyhelminthes</taxon>
        <taxon>Trematoda</taxon>
        <taxon>Digenea</taxon>
        <taxon>Strigeidida</taxon>
        <taxon>Schistosomatoidea</taxon>
        <taxon>Schistosomatidae</taxon>
        <taxon>Schistosoma</taxon>
    </lineage>
</organism>
<evidence type="ECO:0000259" key="9">
    <source>
        <dbReference type="Pfam" id="PF22981"/>
    </source>
</evidence>
<evidence type="ECO:0000256" key="2">
    <source>
        <dbReference type="ARBA" id="ARBA00007813"/>
    </source>
</evidence>
<dbReference type="InterPro" id="IPR013947">
    <property type="entry name" value="Mediator_Med14"/>
</dbReference>
<evidence type="ECO:0000313" key="11">
    <source>
        <dbReference type="Proteomes" id="UP000311919"/>
    </source>
</evidence>
<accession>A0A4Z2CVR9</accession>
<evidence type="ECO:0000256" key="7">
    <source>
        <dbReference type="RuleBase" id="RU365082"/>
    </source>
</evidence>
<evidence type="ECO:0000313" key="10">
    <source>
        <dbReference type="EMBL" id="TNN08244.1"/>
    </source>
</evidence>
<evidence type="ECO:0000259" key="8">
    <source>
        <dbReference type="Pfam" id="PF08638"/>
    </source>
</evidence>
<dbReference type="OrthoDB" id="205099at2759"/>
<dbReference type="PANTHER" id="PTHR12809">
    <property type="entry name" value="MEDIATOR COMPLEX SUBUNIT"/>
    <property type="match status" value="1"/>
</dbReference>
<feature type="domain" description="Mediator of RNA polymerase II transcription subunit 14 RM2" evidence="9">
    <location>
        <begin position="289"/>
        <end position="371"/>
    </location>
</feature>
<dbReference type="GO" id="GO:0016592">
    <property type="term" value="C:mediator complex"/>
    <property type="evidence" value="ECO:0007669"/>
    <property type="project" value="UniProtKB-UniRule"/>
</dbReference>
<keyword evidence="4 7" id="KW-0010">Activator</keyword>
<dbReference type="InterPro" id="IPR055113">
    <property type="entry name" value="Med14_RM2"/>
</dbReference>
<dbReference type="GO" id="GO:0003712">
    <property type="term" value="F:transcription coregulator activity"/>
    <property type="evidence" value="ECO:0007669"/>
    <property type="project" value="UniProtKB-UniRule"/>
</dbReference>
<sequence length="1419" mass="158797">MSERSEMEHVVARVGAGTIPLSVLIEFISQKVYTDLMRLIDLLPSKTDLEKKIEIATFFSRTQHLFVRLEALVKWSNSASKVDKCEKISNFLEEQSFFLISTANALSRLLRETLVSARLPPFSVLLAIDIFTNKGYTRLPKSIKNCALVSESVTEKELKQSLIDLNCIIQNRLSLTQLPHQFQTIKIADGRAQFVVPNEFAVTVTLMSEALDFPWRILDLQFLIKDPSMNYQNLVHPAQTRLIINQAQSRLLYRQFDKRPPLVHLYDMLRILFNEYWVAHVKVAQRARSRRPSDQLTIEAYRPSRCLSISYWHGLARTQYNSVMGLDGKLHPTAYLLTIHVDPTEPQRPLCISHRPELSTSKSQLVGATVKDLRQELLILSPGPVRLADAPLCLYVPLLWPCGSHELLQVRIDSVQGFVCTSFPLLTSLDTEFGATGSAGNFNSGPVGISENFSRSSVINTLSSLESAFNQASCHRVRLVSATGTLVQPHESDRICLIQSRSLRNLSHGDARWRSMICECLEHLRLCLGLARLMQTAKIHRPFWQPFKRQLPLILSPAQINLSNTWSEMLVRMQQSYRWPILFAQLFPNNEYYIACEVISAPLNVDYKYYILVCSALPEHMNVTTNLEGVLVFNSEVNSTSGHVTETGLFLQVTHFTPLVADTVWSNNPSTTLEQLCACIKKAQSAMVNQRSTRLNELLNKIKLSQAIDSDSVYNDEAFHKSVNLLEPQATVPTLARLIGTLEENILTNYLTVELSCVGIEHSGMRYDGSGYVYLPKGVQVYSYNLRSLSLVYGTYYLADISNPTGHKFTLSLGFRPMSSVISNINTNNDNATELNSEDNMLNSLINVDFNPHMIARQHFEELLNAKKSIYSLATESFTLPKMSTLSFQKLSSYRNMKPKGKDFRQNIVSSFYYNYIRPVCGMVLIALSSNDFILIYRASLSLRITLDIRQQFIPSKISTLSPSDSSPKTMKCIQLNDAYNQLTGKKIYPPVVNADVWNSQMMNDKALCNLVPLPAFSKFLRSLQELFGVNLDEKLTSLTLTQFARLTRSTFSGDAIKISTYRRNNSSVTLLESYLSTCLLFHAAVLAAQSLDIPLHSVGELPYEQQQADEQRINSQNTTVSKNLLENGALICVCPVSQITLHLSMICQLTGGIESFWWRLKIQLIQSANSCDHWPPESLSVFEEFFDKRVCSFPFQPSAVTAFFRLLLLPPHALRAMGRVLAFDLHSPVQAPVYVRIGLIGMGVNSRVTALCNALGTQSANTAQNLLTFDTGSDLQSGMPGIIVRPPKITLQLLIIRSHSRHLSKNLIPLAQLVVVGYDWEVNHVVIYPTNQSQNVSSNRSQSDTGSNLLRLLHDTDVESKANAMASSSSDSALVQLVLLITQTVAASYPISSAGSVSINSNLSGFPVGSSGSQSLYG</sequence>
<keyword evidence="11" id="KW-1185">Reference proteome</keyword>
<dbReference type="InterPro" id="IPR055122">
    <property type="entry name" value="Med14_N"/>
</dbReference>
<keyword evidence="5 7" id="KW-0804">Transcription</keyword>
<reference evidence="10 11" key="1">
    <citation type="submission" date="2019-03" db="EMBL/GenBank/DDBJ databases">
        <title>An improved genome assembly of the fluke Schistosoma japonicum.</title>
        <authorList>
            <person name="Hu W."/>
            <person name="Luo F."/>
            <person name="Yin M."/>
            <person name="Mo X."/>
            <person name="Sun C."/>
            <person name="Wu Q."/>
            <person name="Zhu B."/>
            <person name="Xiang M."/>
            <person name="Wang J."/>
            <person name="Wang Y."/>
            <person name="Zhang T."/>
            <person name="Xu B."/>
            <person name="Zheng H."/>
            <person name="Feng Z."/>
        </authorList>
    </citation>
    <scope>NUCLEOTIDE SEQUENCE [LARGE SCALE GENOMIC DNA]</scope>
    <source>
        <strain evidence="10">HuSjv2</strain>
        <tissue evidence="10">Worms</tissue>
    </source>
</reference>
<comment type="similarity">
    <text evidence="2 7">Belongs to the Mediator complex subunit 14 family.</text>
</comment>
<protein>
    <recommendedName>
        <fullName evidence="7">Mediator of RNA polymerase II transcription subunit 14</fullName>
    </recommendedName>
    <alternativeName>
        <fullName evidence="7">Mediator complex subunit 14</fullName>
    </alternativeName>
</protein>
<dbReference type="GO" id="GO:0070847">
    <property type="term" value="C:core mediator complex"/>
    <property type="evidence" value="ECO:0007669"/>
    <property type="project" value="TreeGrafter"/>
</dbReference>
<dbReference type="PANTHER" id="PTHR12809:SF2">
    <property type="entry name" value="MEDIATOR OF RNA POLYMERASE II TRANSCRIPTION SUBUNIT 14"/>
    <property type="match status" value="1"/>
</dbReference>
<keyword evidence="3 7" id="KW-0805">Transcription regulation</keyword>
<evidence type="ECO:0000256" key="6">
    <source>
        <dbReference type="ARBA" id="ARBA00023242"/>
    </source>
</evidence>
<evidence type="ECO:0000256" key="4">
    <source>
        <dbReference type="ARBA" id="ARBA00023159"/>
    </source>
</evidence>
<evidence type="ECO:0000256" key="1">
    <source>
        <dbReference type="ARBA" id="ARBA00004123"/>
    </source>
</evidence>
<dbReference type="Pfam" id="PF22981">
    <property type="entry name" value="RM2_Med14"/>
    <property type="match status" value="1"/>
</dbReference>
<proteinExistence type="inferred from homology"/>
<comment type="subcellular location">
    <subcellularLocation>
        <location evidence="1 7">Nucleus</location>
    </subcellularLocation>
</comment>
<feature type="domain" description="Mediator complex subunit MED14 N-terminal" evidence="8">
    <location>
        <begin position="18"/>
        <end position="207"/>
    </location>
</feature>
<dbReference type="GO" id="GO:0006357">
    <property type="term" value="P:regulation of transcription by RNA polymerase II"/>
    <property type="evidence" value="ECO:0007669"/>
    <property type="project" value="InterPro"/>
</dbReference>
<dbReference type="Pfam" id="PF08638">
    <property type="entry name" value="Med14"/>
    <property type="match status" value="1"/>
</dbReference>